<dbReference type="EMBL" id="CP134213">
    <property type="protein sequence ID" value="WND23584.1"/>
    <property type="molecule type" value="Genomic_DNA"/>
</dbReference>
<keyword evidence="1" id="KW-1133">Transmembrane helix</keyword>
<protein>
    <submittedName>
        <fullName evidence="2">Uncharacterized protein</fullName>
    </submittedName>
</protein>
<feature type="transmembrane region" description="Helical" evidence="1">
    <location>
        <begin position="32"/>
        <end position="53"/>
    </location>
</feature>
<reference evidence="2 3" key="1">
    <citation type="submission" date="2023-09" db="EMBL/GenBank/DDBJ databases">
        <title>The genome sequence of Streptomyces anthocyanicus.</title>
        <authorList>
            <person name="Mo P."/>
        </authorList>
    </citation>
    <scope>NUCLEOTIDE SEQUENCE [LARGE SCALE GENOMIC DNA]</scope>
    <source>
        <strain evidence="2 3">JCM 4387</strain>
    </source>
</reference>
<proteinExistence type="predicted"/>
<evidence type="ECO:0000256" key="1">
    <source>
        <dbReference type="SAM" id="Phobius"/>
    </source>
</evidence>
<keyword evidence="1" id="KW-0472">Membrane</keyword>
<keyword evidence="3" id="KW-1185">Reference proteome</keyword>
<feature type="transmembrane region" description="Helical" evidence="1">
    <location>
        <begin position="59"/>
        <end position="75"/>
    </location>
</feature>
<name>A0ABY9UMN8_STRVL</name>
<dbReference type="Proteomes" id="UP001249394">
    <property type="component" value="Chromosome"/>
</dbReference>
<evidence type="ECO:0000313" key="2">
    <source>
        <dbReference type="EMBL" id="WND23584.1"/>
    </source>
</evidence>
<organism evidence="2 3">
    <name type="scientific">Streptomyces violaceus</name>
    <name type="common">Streptomyces venezuelae</name>
    <dbReference type="NCBI Taxonomy" id="1936"/>
    <lineage>
        <taxon>Bacteria</taxon>
        <taxon>Bacillati</taxon>
        <taxon>Actinomycetota</taxon>
        <taxon>Actinomycetes</taxon>
        <taxon>Kitasatosporales</taxon>
        <taxon>Streptomycetaceae</taxon>
        <taxon>Streptomyces</taxon>
    </lineage>
</organism>
<keyword evidence="1" id="KW-0812">Transmembrane</keyword>
<evidence type="ECO:0000313" key="3">
    <source>
        <dbReference type="Proteomes" id="UP001249394"/>
    </source>
</evidence>
<accession>A0ABY9UMN8</accession>
<sequence>MLDSLSAAALIRAATRDDASIPRLPRAETRIASAWTVTVQASVFLAVLVLPVILIRDWWAAPATTALVAGLMVAMRRSGCRYQRLQLG</sequence>
<gene>
    <name evidence="2" type="ORF">RI060_42460</name>
</gene>